<organism evidence="5 6">
    <name type="scientific">Actinomadura gamaensis</name>
    <dbReference type="NCBI Taxonomy" id="1763541"/>
    <lineage>
        <taxon>Bacteria</taxon>
        <taxon>Bacillati</taxon>
        <taxon>Actinomycetota</taxon>
        <taxon>Actinomycetes</taxon>
        <taxon>Streptosporangiales</taxon>
        <taxon>Thermomonosporaceae</taxon>
        <taxon>Actinomadura</taxon>
    </lineage>
</organism>
<dbReference type="SMART" id="SM00345">
    <property type="entry name" value="HTH_GNTR"/>
    <property type="match status" value="1"/>
</dbReference>
<proteinExistence type="predicted"/>
<dbReference type="PANTHER" id="PTHR43537">
    <property type="entry name" value="TRANSCRIPTIONAL REGULATOR, GNTR FAMILY"/>
    <property type="match status" value="1"/>
</dbReference>
<dbReference type="Proteomes" id="UP001595872">
    <property type="component" value="Unassembled WGS sequence"/>
</dbReference>
<dbReference type="EMBL" id="JBHSIT010000006">
    <property type="protein sequence ID" value="MFC4910187.1"/>
    <property type="molecule type" value="Genomic_DNA"/>
</dbReference>
<dbReference type="InterPro" id="IPR036388">
    <property type="entry name" value="WH-like_DNA-bd_sf"/>
</dbReference>
<name>A0ABV9U145_9ACTN</name>
<keyword evidence="1" id="KW-0805">Transcription regulation</keyword>
<dbReference type="Pfam" id="PF00392">
    <property type="entry name" value="GntR"/>
    <property type="match status" value="1"/>
</dbReference>
<keyword evidence="6" id="KW-1185">Reference proteome</keyword>
<evidence type="ECO:0000313" key="5">
    <source>
        <dbReference type="EMBL" id="MFC4910187.1"/>
    </source>
</evidence>
<dbReference type="InterPro" id="IPR000524">
    <property type="entry name" value="Tscrpt_reg_HTH_GntR"/>
</dbReference>
<keyword evidence="2" id="KW-0238">DNA-binding</keyword>
<evidence type="ECO:0000256" key="3">
    <source>
        <dbReference type="ARBA" id="ARBA00023163"/>
    </source>
</evidence>
<evidence type="ECO:0000259" key="4">
    <source>
        <dbReference type="PROSITE" id="PS50949"/>
    </source>
</evidence>
<keyword evidence="3" id="KW-0804">Transcription</keyword>
<dbReference type="PANTHER" id="PTHR43537:SF24">
    <property type="entry name" value="GLUCONATE OPERON TRANSCRIPTIONAL REPRESSOR"/>
    <property type="match status" value="1"/>
</dbReference>
<dbReference type="SUPFAM" id="SSF46785">
    <property type="entry name" value="Winged helix' DNA-binding domain"/>
    <property type="match status" value="1"/>
</dbReference>
<dbReference type="PROSITE" id="PS50949">
    <property type="entry name" value="HTH_GNTR"/>
    <property type="match status" value="1"/>
</dbReference>
<dbReference type="InterPro" id="IPR036390">
    <property type="entry name" value="WH_DNA-bd_sf"/>
</dbReference>
<gene>
    <name evidence="5" type="ORF">ACFPCY_22925</name>
</gene>
<evidence type="ECO:0000256" key="2">
    <source>
        <dbReference type="ARBA" id="ARBA00023125"/>
    </source>
</evidence>
<dbReference type="CDD" id="cd07377">
    <property type="entry name" value="WHTH_GntR"/>
    <property type="match status" value="1"/>
</dbReference>
<feature type="domain" description="HTH gntR-type" evidence="4">
    <location>
        <begin position="4"/>
        <end position="72"/>
    </location>
</feature>
<dbReference type="RefSeq" id="WP_378258288.1">
    <property type="nucleotide sequence ID" value="NZ_JBHSIT010000006.1"/>
</dbReference>
<evidence type="ECO:0000313" key="6">
    <source>
        <dbReference type="Proteomes" id="UP001595872"/>
    </source>
</evidence>
<comment type="caution">
    <text evidence="5">The sequence shown here is derived from an EMBL/GenBank/DDBJ whole genome shotgun (WGS) entry which is preliminary data.</text>
</comment>
<accession>A0ABV9U145</accession>
<reference evidence="6" key="1">
    <citation type="journal article" date="2019" name="Int. J. Syst. Evol. Microbiol.">
        <title>The Global Catalogue of Microorganisms (GCM) 10K type strain sequencing project: providing services to taxonomists for standard genome sequencing and annotation.</title>
        <authorList>
            <consortium name="The Broad Institute Genomics Platform"/>
            <consortium name="The Broad Institute Genome Sequencing Center for Infectious Disease"/>
            <person name="Wu L."/>
            <person name="Ma J."/>
        </authorList>
    </citation>
    <scope>NUCLEOTIDE SEQUENCE [LARGE SCALE GENOMIC DNA]</scope>
    <source>
        <strain evidence="6">KLKA75</strain>
    </source>
</reference>
<evidence type="ECO:0000256" key="1">
    <source>
        <dbReference type="ARBA" id="ARBA00023015"/>
    </source>
</evidence>
<sequence>MTRSTVIDQVTDHIARQIASGQLEPGERLPSIRQLATEHGVNPSTIQFVLARLHAAGFVEPRHGVGVVVRDIQLYGGVETWSYLLRLSPHLPDLVLRSVQEILDTLRMFYDTTLTKIEADPRAYDPAPVRRALQRLQHLAARDDISPADTHKAVLQVLRTGLAAVNGSIALAVLNSLGAMLGEIPQILQALYADPAEHLWWWDQMITAWETADTRSARQALTLLDDFHTRALQRLDALLTAETPTGPPTSG</sequence>
<protein>
    <submittedName>
        <fullName evidence="5">GntR family transcriptional regulator</fullName>
    </submittedName>
</protein>
<dbReference type="Gene3D" id="1.10.10.10">
    <property type="entry name" value="Winged helix-like DNA-binding domain superfamily/Winged helix DNA-binding domain"/>
    <property type="match status" value="1"/>
</dbReference>